<dbReference type="EMBL" id="LSMT01001622">
    <property type="protein sequence ID" value="PFX12057.1"/>
    <property type="molecule type" value="Genomic_DNA"/>
</dbReference>
<organism evidence="2 3">
    <name type="scientific">Stylophora pistillata</name>
    <name type="common">Smooth cauliflower coral</name>
    <dbReference type="NCBI Taxonomy" id="50429"/>
    <lineage>
        <taxon>Eukaryota</taxon>
        <taxon>Metazoa</taxon>
        <taxon>Cnidaria</taxon>
        <taxon>Anthozoa</taxon>
        <taxon>Hexacorallia</taxon>
        <taxon>Scleractinia</taxon>
        <taxon>Astrocoeniina</taxon>
        <taxon>Pocilloporidae</taxon>
        <taxon>Stylophora</taxon>
    </lineage>
</organism>
<reference evidence="3" key="1">
    <citation type="journal article" date="2017" name="bioRxiv">
        <title>Comparative analysis of the genomes of Stylophora pistillata and Acropora digitifera provides evidence for extensive differences between species of corals.</title>
        <authorList>
            <person name="Voolstra C.R."/>
            <person name="Li Y."/>
            <person name="Liew Y.J."/>
            <person name="Baumgarten S."/>
            <person name="Zoccola D."/>
            <person name="Flot J.-F."/>
            <person name="Tambutte S."/>
            <person name="Allemand D."/>
            <person name="Aranda M."/>
        </authorList>
    </citation>
    <scope>NUCLEOTIDE SEQUENCE [LARGE SCALE GENOMIC DNA]</scope>
</reference>
<dbReference type="Proteomes" id="UP000225706">
    <property type="component" value="Unassembled WGS sequence"/>
</dbReference>
<keyword evidence="3" id="KW-1185">Reference proteome</keyword>
<evidence type="ECO:0000313" key="3">
    <source>
        <dbReference type="Proteomes" id="UP000225706"/>
    </source>
</evidence>
<protein>
    <submittedName>
        <fullName evidence="2">Uncharacterized protein</fullName>
    </submittedName>
</protein>
<evidence type="ECO:0000313" key="2">
    <source>
        <dbReference type="EMBL" id="PFX12057.1"/>
    </source>
</evidence>
<feature type="chain" id="PRO_5013196914" evidence="1">
    <location>
        <begin position="26"/>
        <end position="219"/>
    </location>
</feature>
<sequence length="219" mass="25627">MKTLRGLKFFVLMSILIAQFSFYDAKEKLQMTLSEPSSFKPPNAAICSMLKTLENLGYKKERKSVKRLDKGGRDVEKEDFYYKLVDCSEKALLETGKELNSSIPGSFGKEMSRKVAEEFKVLFRHFNVGNGSCKVGLVVNFKGGQDCDNTERKKIDLSHQSIKTKKSPIPRLEAELSKRRFRFRRSRRLRRFRRRFRRFRRRIRITFQVSATGKKDFSS</sequence>
<dbReference type="OrthoDB" id="10432734at2759"/>
<accession>A0A2B4R6R3</accession>
<name>A0A2B4R6R3_STYPI</name>
<evidence type="ECO:0000256" key="1">
    <source>
        <dbReference type="SAM" id="SignalP"/>
    </source>
</evidence>
<gene>
    <name evidence="2" type="ORF">AWC38_SpisGene24044</name>
</gene>
<dbReference type="AlphaFoldDB" id="A0A2B4R6R3"/>
<comment type="caution">
    <text evidence="2">The sequence shown here is derived from an EMBL/GenBank/DDBJ whole genome shotgun (WGS) entry which is preliminary data.</text>
</comment>
<feature type="signal peptide" evidence="1">
    <location>
        <begin position="1"/>
        <end position="25"/>
    </location>
</feature>
<keyword evidence="1" id="KW-0732">Signal</keyword>
<proteinExistence type="predicted"/>